<dbReference type="Pfam" id="PF13396">
    <property type="entry name" value="PLDc_N"/>
    <property type="match status" value="1"/>
</dbReference>
<dbReference type="CDD" id="cd09154">
    <property type="entry name" value="PLDc_SMU_988_like_1"/>
    <property type="match status" value="1"/>
</dbReference>
<sequence>MKKILSFFTSRMFIVFALIGIQAWIIISLFLYFDEQSEFIRTIFFILSLVMALYIVNKRQNSSYKLAWIIPILVLPVLGILLYLFFSQRQLSRKMRRRAKEVYEGTNKLLGQDRRIVREIGQQDKNVQRQSDYIRNASMFPVYDQTKTQYFPMGVDFFEQLKIELEKAERYIFMEYFIVQEGVMWNSILEILKRKVSEGVDVRFMYDDMGCARTLPYHYYKKLREMGIKCVVFNTLKPELSSIFNNRDHRKITAIDGHTAFCGGANLADEYINAIQRFGTWKDATIMLKGAGAWSLTLMFLQAWEFMTQEDSDYSVFRPEERFIREYESDGYVQPFSDDPMDNEYVSENTYLNMINRATDYIYINTPYLILDNQLMSSLTNAAKSGVDVRITTPHIPDKKMVFLVTRAYYEQLLESGVKIYEYTPGFIHSKTFVCDDKLGIVGTINLDYRSLFLHYECGVWMYQTSAIAKLREDYLNTLGECQEVTYEEARGRKWYVRLMQALLRVFAPLM</sequence>
<dbReference type="GO" id="GO:0005886">
    <property type="term" value="C:plasma membrane"/>
    <property type="evidence" value="ECO:0007669"/>
    <property type="project" value="UniProtKB-SubCell"/>
</dbReference>
<evidence type="ECO:0000256" key="10">
    <source>
        <dbReference type="ARBA" id="ARBA00023209"/>
    </source>
</evidence>
<dbReference type="PROSITE" id="PS50035">
    <property type="entry name" value="PLD"/>
    <property type="match status" value="2"/>
</dbReference>
<feature type="domain" description="PLD phosphodiesterase" evidence="14">
    <location>
        <begin position="424"/>
        <end position="451"/>
    </location>
</feature>
<evidence type="ECO:0000313" key="15">
    <source>
        <dbReference type="EMBL" id="KKI50650.1"/>
    </source>
</evidence>
<evidence type="ECO:0000256" key="13">
    <source>
        <dbReference type="SAM" id="Phobius"/>
    </source>
</evidence>
<comment type="caution">
    <text evidence="15">The sequence shown here is derived from an EMBL/GenBank/DDBJ whole genome shotgun (WGS) entry which is preliminary data.</text>
</comment>
<dbReference type="Pfam" id="PF13091">
    <property type="entry name" value="PLDc_2"/>
    <property type="match status" value="2"/>
</dbReference>
<evidence type="ECO:0000259" key="14">
    <source>
        <dbReference type="PROSITE" id="PS50035"/>
    </source>
</evidence>
<name>A0A0M2NK85_9FIRM</name>
<dbReference type="InterPro" id="IPR001736">
    <property type="entry name" value="PLipase_D/transphosphatidylase"/>
</dbReference>
<keyword evidence="3" id="KW-0444">Lipid biosynthesis</keyword>
<dbReference type="Gene3D" id="3.30.870.10">
    <property type="entry name" value="Endonuclease Chain A"/>
    <property type="match status" value="2"/>
</dbReference>
<dbReference type="Proteomes" id="UP000034076">
    <property type="component" value="Unassembled WGS sequence"/>
</dbReference>
<feature type="transmembrane region" description="Helical" evidence="13">
    <location>
        <begin position="68"/>
        <end position="86"/>
    </location>
</feature>
<evidence type="ECO:0000256" key="8">
    <source>
        <dbReference type="ARBA" id="ARBA00023098"/>
    </source>
</evidence>
<dbReference type="CDD" id="cd09160">
    <property type="entry name" value="PLDc_SMU_988_like_2"/>
    <property type="match status" value="1"/>
</dbReference>
<dbReference type="InterPro" id="IPR022924">
    <property type="entry name" value="Cardiolipin_synthase"/>
</dbReference>
<dbReference type="STRING" id="270498.CHK_1944"/>
<protein>
    <recommendedName>
        <fullName evidence="12">Cardiolipin synthase</fullName>
        <ecNumber evidence="12">2.7.8.-</ecNumber>
    </recommendedName>
</protein>
<dbReference type="InterPro" id="IPR027379">
    <property type="entry name" value="CLS_N"/>
</dbReference>
<dbReference type="EC" id="2.7.8.-" evidence="12"/>
<dbReference type="PANTHER" id="PTHR21248:SF22">
    <property type="entry name" value="PHOSPHOLIPASE D"/>
    <property type="match status" value="1"/>
</dbReference>
<dbReference type="EMBL" id="LAYJ01000103">
    <property type="protein sequence ID" value="KKI50650.1"/>
    <property type="molecule type" value="Genomic_DNA"/>
</dbReference>
<evidence type="ECO:0000256" key="9">
    <source>
        <dbReference type="ARBA" id="ARBA00023136"/>
    </source>
</evidence>
<dbReference type="GO" id="GO:0008808">
    <property type="term" value="F:cardiolipin synthase activity"/>
    <property type="evidence" value="ECO:0007669"/>
    <property type="project" value="UniProtKB-UniRule"/>
</dbReference>
<feature type="transmembrane region" description="Helical" evidence="13">
    <location>
        <begin position="39"/>
        <end position="56"/>
    </location>
</feature>
<dbReference type="AlphaFoldDB" id="A0A0M2NK85"/>
<dbReference type="OrthoDB" id="9762009at2"/>
<dbReference type="PANTHER" id="PTHR21248">
    <property type="entry name" value="CARDIOLIPIN SYNTHASE"/>
    <property type="match status" value="1"/>
</dbReference>
<reference evidence="15 16" key="1">
    <citation type="submission" date="2015-04" db="EMBL/GenBank/DDBJ databases">
        <title>Draft genome sequence of bacteremic isolate Catabacter hongkongensis type strain HKU16T.</title>
        <authorList>
            <person name="Lau S.K."/>
            <person name="Teng J.L."/>
            <person name="Huang Y."/>
            <person name="Curreem S.O."/>
            <person name="Tsui S.K."/>
            <person name="Woo P.C."/>
        </authorList>
    </citation>
    <scope>NUCLEOTIDE SEQUENCE [LARGE SCALE GENOMIC DNA]</scope>
    <source>
        <strain evidence="15 16">HKU16</strain>
    </source>
</reference>
<keyword evidence="6" id="KW-0677">Repeat</keyword>
<keyword evidence="2" id="KW-1003">Cell membrane</keyword>
<comment type="subcellular location">
    <subcellularLocation>
        <location evidence="1">Cell membrane</location>
        <topology evidence="1">Multi-pass membrane protein</topology>
    </subcellularLocation>
</comment>
<accession>A0A0M2NK85</accession>
<dbReference type="InterPro" id="IPR025202">
    <property type="entry name" value="PLD-like_dom"/>
</dbReference>
<dbReference type="SMART" id="SM00155">
    <property type="entry name" value="PLDc"/>
    <property type="match status" value="2"/>
</dbReference>
<organism evidence="15 16">
    <name type="scientific">Christensenella hongkongensis</name>
    <dbReference type="NCBI Taxonomy" id="270498"/>
    <lineage>
        <taxon>Bacteria</taxon>
        <taxon>Bacillati</taxon>
        <taxon>Bacillota</taxon>
        <taxon>Clostridia</taxon>
        <taxon>Christensenellales</taxon>
        <taxon>Christensenellaceae</taxon>
        <taxon>Christensenella</taxon>
    </lineage>
</organism>
<evidence type="ECO:0000256" key="11">
    <source>
        <dbReference type="ARBA" id="ARBA00023264"/>
    </source>
</evidence>
<keyword evidence="11" id="KW-1208">Phospholipid metabolism</keyword>
<dbReference type="RefSeq" id="WP_046443787.1">
    <property type="nucleotide sequence ID" value="NZ_LAYJ01000103.1"/>
</dbReference>
<feature type="domain" description="PLD phosphodiesterase" evidence="14">
    <location>
        <begin position="244"/>
        <end position="271"/>
    </location>
</feature>
<keyword evidence="8" id="KW-0443">Lipid metabolism</keyword>
<gene>
    <name evidence="15" type="ORF">CHK_1944</name>
</gene>
<keyword evidence="9 13" id="KW-0472">Membrane</keyword>
<evidence type="ECO:0000256" key="4">
    <source>
        <dbReference type="ARBA" id="ARBA00022679"/>
    </source>
</evidence>
<dbReference type="NCBIfam" id="TIGR04265">
    <property type="entry name" value="bac_cardiolipin"/>
    <property type="match status" value="1"/>
</dbReference>
<keyword evidence="4 15" id="KW-0808">Transferase</keyword>
<evidence type="ECO:0000256" key="3">
    <source>
        <dbReference type="ARBA" id="ARBA00022516"/>
    </source>
</evidence>
<dbReference type="GO" id="GO:0032049">
    <property type="term" value="P:cardiolipin biosynthetic process"/>
    <property type="evidence" value="ECO:0007669"/>
    <property type="project" value="UniProtKB-UniRule"/>
</dbReference>
<evidence type="ECO:0000256" key="5">
    <source>
        <dbReference type="ARBA" id="ARBA00022692"/>
    </source>
</evidence>
<keyword evidence="7 13" id="KW-1133">Transmembrane helix</keyword>
<evidence type="ECO:0000256" key="1">
    <source>
        <dbReference type="ARBA" id="ARBA00004651"/>
    </source>
</evidence>
<proteinExistence type="predicted"/>
<evidence type="ECO:0000256" key="6">
    <source>
        <dbReference type="ARBA" id="ARBA00022737"/>
    </source>
</evidence>
<feature type="transmembrane region" description="Helical" evidence="13">
    <location>
        <begin position="12"/>
        <end position="33"/>
    </location>
</feature>
<evidence type="ECO:0000256" key="7">
    <source>
        <dbReference type="ARBA" id="ARBA00022989"/>
    </source>
</evidence>
<evidence type="ECO:0000256" key="12">
    <source>
        <dbReference type="NCBIfam" id="TIGR04265"/>
    </source>
</evidence>
<keyword evidence="10" id="KW-0594">Phospholipid biosynthesis</keyword>
<keyword evidence="16" id="KW-1185">Reference proteome</keyword>
<dbReference type="SUPFAM" id="SSF56024">
    <property type="entry name" value="Phospholipase D/nuclease"/>
    <property type="match status" value="2"/>
</dbReference>
<evidence type="ECO:0000256" key="2">
    <source>
        <dbReference type="ARBA" id="ARBA00022475"/>
    </source>
</evidence>
<dbReference type="PATRIC" id="fig|270498.16.peg.1633"/>
<evidence type="ECO:0000313" key="16">
    <source>
        <dbReference type="Proteomes" id="UP000034076"/>
    </source>
</evidence>
<keyword evidence="5 13" id="KW-0812">Transmembrane</keyword>